<accession>A0AAE8SSC2</accession>
<feature type="compositionally biased region" description="Polar residues" evidence="4">
    <location>
        <begin position="140"/>
        <end position="158"/>
    </location>
</feature>
<organism evidence="6 7">
    <name type="scientific">Cephalotrichum gorgonifer</name>
    <dbReference type="NCBI Taxonomy" id="2041049"/>
    <lineage>
        <taxon>Eukaryota</taxon>
        <taxon>Fungi</taxon>
        <taxon>Dikarya</taxon>
        <taxon>Ascomycota</taxon>
        <taxon>Pezizomycotina</taxon>
        <taxon>Sordariomycetes</taxon>
        <taxon>Hypocreomycetidae</taxon>
        <taxon>Microascales</taxon>
        <taxon>Microascaceae</taxon>
        <taxon>Cephalotrichum</taxon>
    </lineage>
</organism>
<evidence type="ECO:0000256" key="3">
    <source>
        <dbReference type="ARBA" id="ARBA00023242"/>
    </source>
</evidence>
<feature type="region of interest" description="Disordered" evidence="4">
    <location>
        <begin position="1"/>
        <end position="27"/>
    </location>
</feature>
<feature type="compositionally biased region" description="Polar residues" evidence="4">
    <location>
        <begin position="102"/>
        <end position="119"/>
    </location>
</feature>
<dbReference type="CDD" id="cd16871">
    <property type="entry name" value="ARID_Swi1p-like"/>
    <property type="match status" value="1"/>
</dbReference>
<reference evidence="6" key="1">
    <citation type="submission" date="2018-03" db="EMBL/GenBank/DDBJ databases">
        <authorList>
            <person name="Guldener U."/>
        </authorList>
    </citation>
    <scope>NUCLEOTIDE SEQUENCE</scope>
</reference>
<feature type="compositionally biased region" description="Pro residues" evidence="4">
    <location>
        <begin position="603"/>
        <end position="615"/>
    </location>
</feature>
<dbReference type="AlphaFoldDB" id="A0AAE8SSC2"/>
<feature type="compositionally biased region" description="Polar residues" evidence="4">
    <location>
        <begin position="191"/>
        <end position="218"/>
    </location>
</feature>
<dbReference type="PANTHER" id="PTHR13964:SF27">
    <property type="entry name" value="HAT-TRICK, ISOFORM D"/>
    <property type="match status" value="1"/>
</dbReference>
<dbReference type="SMART" id="SM01014">
    <property type="entry name" value="ARID"/>
    <property type="match status" value="1"/>
</dbReference>
<dbReference type="GO" id="GO:0016514">
    <property type="term" value="C:SWI/SNF complex"/>
    <property type="evidence" value="ECO:0007669"/>
    <property type="project" value="TreeGrafter"/>
</dbReference>
<evidence type="ECO:0000256" key="2">
    <source>
        <dbReference type="ARBA" id="ARBA00023163"/>
    </source>
</evidence>
<evidence type="ECO:0000313" key="7">
    <source>
        <dbReference type="Proteomes" id="UP001187682"/>
    </source>
</evidence>
<dbReference type="Pfam" id="PF01388">
    <property type="entry name" value="ARID"/>
    <property type="match status" value="1"/>
</dbReference>
<dbReference type="SUPFAM" id="SSF46774">
    <property type="entry name" value="ARID-like"/>
    <property type="match status" value="1"/>
</dbReference>
<gene>
    <name evidence="6" type="ORF">DNG_02217</name>
</gene>
<evidence type="ECO:0000313" key="6">
    <source>
        <dbReference type="EMBL" id="SPN99182.1"/>
    </source>
</evidence>
<feature type="domain" description="ARID" evidence="5">
    <location>
        <begin position="368"/>
        <end position="461"/>
    </location>
</feature>
<dbReference type="PANTHER" id="PTHR13964">
    <property type="entry name" value="RBP-RELATED"/>
    <property type="match status" value="1"/>
</dbReference>
<feature type="compositionally biased region" description="Polar residues" evidence="4">
    <location>
        <begin position="524"/>
        <end position="536"/>
    </location>
</feature>
<keyword evidence="3" id="KW-0539">Nucleus</keyword>
<feature type="compositionally biased region" description="Low complexity" evidence="4">
    <location>
        <begin position="170"/>
        <end position="183"/>
    </location>
</feature>
<dbReference type="GO" id="GO:0000976">
    <property type="term" value="F:transcription cis-regulatory region binding"/>
    <property type="evidence" value="ECO:0007669"/>
    <property type="project" value="TreeGrafter"/>
</dbReference>
<dbReference type="PROSITE" id="PS51011">
    <property type="entry name" value="ARID"/>
    <property type="match status" value="1"/>
</dbReference>
<feature type="region of interest" description="Disordered" evidence="4">
    <location>
        <begin position="464"/>
        <end position="636"/>
    </location>
</feature>
<dbReference type="InterPro" id="IPR036431">
    <property type="entry name" value="ARID_dom_sf"/>
</dbReference>
<proteinExistence type="predicted"/>
<evidence type="ECO:0000256" key="4">
    <source>
        <dbReference type="SAM" id="MobiDB-lite"/>
    </source>
</evidence>
<name>A0AAE8SSC2_9PEZI</name>
<dbReference type="Gene3D" id="1.10.150.60">
    <property type="entry name" value="ARID DNA-binding domain"/>
    <property type="match status" value="1"/>
</dbReference>
<comment type="caution">
    <text evidence="6">The sequence shown here is derived from an EMBL/GenBank/DDBJ whole genome shotgun (WGS) entry which is preliminary data.</text>
</comment>
<dbReference type="InterPro" id="IPR001606">
    <property type="entry name" value="ARID_dom"/>
</dbReference>
<dbReference type="Proteomes" id="UP001187682">
    <property type="component" value="Unassembled WGS sequence"/>
</dbReference>
<keyword evidence="7" id="KW-1185">Reference proteome</keyword>
<dbReference type="GO" id="GO:0006357">
    <property type="term" value="P:regulation of transcription by RNA polymerase II"/>
    <property type="evidence" value="ECO:0007669"/>
    <property type="project" value="TreeGrafter"/>
</dbReference>
<keyword evidence="1" id="KW-0805">Transcription regulation</keyword>
<evidence type="ECO:0000256" key="1">
    <source>
        <dbReference type="ARBA" id="ARBA00023015"/>
    </source>
</evidence>
<keyword evidence="2" id="KW-0804">Transcription</keyword>
<feature type="compositionally biased region" description="Low complexity" evidence="4">
    <location>
        <begin position="467"/>
        <end position="523"/>
    </location>
</feature>
<dbReference type="EMBL" id="ONZQ02000002">
    <property type="protein sequence ID" value="SPN99182.1"/>
    <property type="molecule type" value="Genomic_DNA"/>
</dbReference>
<feature type="compositionally biased region" description="Low complexity" evidence="4">
    <location>
        <begin position="539"/>
        <end position="551"/>
    </location>
</feature>
<dbReference type="InterPro" id="IPR051232">
    <property type="entry name" value="ARID/SWI1_ChromRemod"/>
</dbReference>
<sequence length="1120" mass="122563">MSTWMNESAAAPSHNGNAFPLMSDPSLSGAMMDPAAAFLASPGGQFNPAPQFQNAQQMAAMSNGPMRNASPTYQNQNPAYQTNSVIPSKRARPHEDGIAASPRQNPNMLPPSRSDTPQQGAFPGMQGAAQPMAQHAHLQPNGSSNASPSPMIANQQIRPGSVPHRVSTASPHPFSPSTQQFPPQGSPVPSDHSTPQPGQYMQNMGQGFNPNMAAMQTPTRPPHSPNNMPGGMQMMPQQMGQQMTQQQMAAMGMAQGMTQQQMAHMQQMGQMGQMANPMFHPQQMHQARTPAEQQKLYQMQLQRQMQQQGNMQAMGNMAAVPSMQMNPQMHQQNMQAGRGMMQKPPMQMANGQPMQQPGMRPQPRQPLRMDPQTFVKNLTGFMNSKGLPLDLNPTLADKPINIYALFQQVQGMGGYKAVTASNAWAHVSVAIGFNPGAMPGAPQMLKTIYDRNLWKFEEALAQRKMGQQQHQQQQQQQQAQQQQAQPQQQPQQPQQQPQQQQAQQHPQSQQQLQGPHQQQMQPQTLASNQVPSTPTKQVAGGQQNMMAQGQGPMVGPSPHQQGGRPMHPGQQPTVNGFSGPHAQAQAQAQGQNRNSMSRGPEPGSAPPEFPMPPSGGKPGMAVPGHGPTGPVQGTVAAAPFPRSMTQTDEYTPCSRQQSTYGGVNLESAYKLGSELAMVKPDVPPIDELGFIDIQALSRSLQSGIHGEVRLALDTLAAVTSSPMRQHQIILHHCEDLLDVLLECAEEQVELLAEHTVQVSDEILLVPYEDVVRSCKVEQFQVREVPVLGSPDYELDRAVDRLVCITTILRNLSFPPEENHNHVLLADEEVIKFLCVVIRYLGTRTMLLRTNANTLDFMKDVVVLLSNISISLEITGREQAMCLLQFLLAFAPTPGPMISEDSIYFLSYDPALHPYLPHAVDSLAKILARDEPNRSHYKAIFAADIDSPAPYELLTRAFGLAISPVPDQPRDGRPPPLPPLVEARKPFVMQGLLAAEILSSLAPGYDSGVVKMWLSCGNGLSQKIYRLIQLGASQFDNPPRNPHARGQQQRPDDSLVCMVVLGVTLLRRLIEKSRDPNDPKSIPPAALPPTDSVLSAMMMTSPEWTREGVLQQLLSFLNMDS</sequence>
<protein>
    <submittedName>
        <fullName evidence="6">Related to SWI1 Component of SWI/SNF global transcription activator complex</fullName>
    </submittedName>
</protein>
<evidence type="ECO:0000259" key="5">
    <source>
        <dbReference type="PROSITE" id="PS51011"/>
    </source>
</evidence>
<dbReference type="SMART" id="SM00501">
    <property type="entry name" value="BRIGHT"/>
    <property type="match status" value="1"/>
</dbReference>
<feature type="region of interest" description="Disordered" evidence="4">
    <location>
        <begin position="86"/>
        <end position="227"/>
    </location>
</feature>